<gene>
    <name evidence="1" type="ORF">NP233_g12649</name>
</gene>
<keyword evidence="2" id="KW-1185">Reference proteome</keyword>
<organism evidence="1 2">
    <name type="scientific">Leucocoprinus birnbaumii</name>
    <dbReference type="NCBI Taxonomy" id="56174"/>
    <lineage>
        <taxon>Eukaryota</taxon>
        <taxon>Fungi</taxon>
        <taxon>Dikarya</taxon>
        <taxon>Basidiomycota</taxon>
        <taxon>Agaricomycotina</taxon>
        <taxon>Agaricomycetes</taxon>
        <taxon>Agaricomycetidae</taxon>
        <taxon>Agaricales</taxon>
        <taxon>Agaricineae</taxon>
        <taxon>Agaricaceae</taxon>
        <taxon>Leucocoprinus</taxon>
    </lineage>
</organism>
<comment type="caution">
    <text evidence="1">The sequence shown here is derived from an EMBL/GenBank/DDBJ whole genome shotgun (WGS) entry which is preliminary data.</text>
</comment>
<dbReference type="EMBL" id="JANIEX010001917">
    <property type="protein sequence ID" value="KAJ3553414.1"/>
    <property type="molecule type" value="Genomic_DNA"/>
</dbReference>
<name>A0AAD5VE18_9AGAR</name>
<protein>
    <submittedName>
        <fullName evidence="1">Uncharacterized protein</fullName>
    </submittedName>
</protein>
<accession>A0AAD5VE18</accession>
<dbReference type="Proteomes" id="UP001213000">
    <property type="component" value="Unassembled WGS sequence"/>
</dbReference>
<evidence type="ECO:0000313" key="1">
    <source>
        <dbReference type="EMBL" id="KAJ3553414.1"/>
    </source>
</evidence>
<evidence type="ECO:0000313" key="2">
    <source>
        <dbReference type="Proteomes" id="UP001213000"/>
    </source>
</evidence>
<dbReference type="AlphaFoldDB" id="A0AAD5VE18"/>
<sequence>MLFKATNGEVRKWYWSLHQVMWADRITIRKGTGCSPYFMVTGAHPTLPLDIVEATWLVKYPAQMIDTTELIGLRALALAKHVSHVEEMRSRVTKEKIRRALQLENDWKHKIKEFDLRPGSLVLVKNSAIEMSADRKMKPRYLGPMVVIKKLAGGAYILSELDGSVWQNKVAAFRVVPYLARRSIKFNDKVKELLDSSREGLEILEENSEKYDPAEDSD</sequence>
<proteinExistence type="predicted"/>
<reference evidence="1" key="1">
    <citation type="submission" date="2022-07" db="EMBL/GenBank/DDBJ databases">
        <title>Genome Sequence of Leucocoprinus birnbaumii.</title>
        <authorList>
            <person name="Buettner E."/>
        </authorList>
    </citation>
    <scope>NUCLEOTIDE SEQUENCE</scope>
    <source>
        <strain evidence="1">VT141</strain>
    </source>
</reference>